<reference evidence="1" key="1">
    <citation type="submission" date="2022-07" db="EMBL/GenBank/DDBJ databases">
        <title>Phylogenomic reconstructions and comparative analyses of Kickxellomycotina fungi.</title>
        <authorList>
            <person name="Reynolds N.K."/>
            <person name="Stajich J.E."/>
            <person name="Barry K."/>
            <person name="Grigoriev I.V."/>
            <person name="Crous P."/>
            <person name="Smith M.E."/>
        </authorList>
    </citation>
    <scope>NUCLEOTIDE SEQUENCE</scope>
    <source>
        <strain evidence="1">CBS 190363</strain>
    </source>
</reference>
<name>A0ACC1LUG0_9FUNG</name>
<protein>
    <submittedName>
        <fullName evidence="1">Myosin type-2 heavy chain 1</fullName>
    </submittedName>
</protein>
<keyword evidence="2" id="KW-1185">Reference proteome</keyword>
<feature type="non-terminal residue" evidence="1">
    <location>
        <position position="111"/>
    </location>
</feature>
<comment type="caution">
    <text evidence="1">The sequence shown here is derived from an EMBL/GenBank/DDBJ whole genome shotgun (WGS) entry which is preliminary data.</text>
</comment>
<evidence type="ECO:0000313" key="2">
    <source>
        <dbReference type="Proteomes" id="UP001139981"/>
    </source>
</evidence>
<accession>A0ACC1LUG0</accession>
<evidence type="ECO:0000313" key="1">
    <source>
        <dbReference type="EMBL" id="KAJ2881014.1"/>
    </source>
</evidence>
<dbReference type="EMBL" id="JANBVB010003008">
    <property type="protein sequence ID" value="KAJ2881014.1"/>
    <property type="molecule type" value="Genomic_DNA"/>
</dbReference>
<organism evidence="1 2">
    <name type="scientific">Coemansia aciculifera</name>
    <dbReference type="NCBI Taxonomy" id="417176"/>
    <lineage>
        <taxon>Eukaryota</taxon>
        <taxon>Fungi</taxon>
        <taxon>Fungi incertae sedis</taxon>
        <taxon>Zoopagomycota</taxon>
        <taxon>Kickxellomycotina</taxon>
        <taxon>Kickxellomycetes</taxon>
        <taxon>Kickxellales</taxon>
        <taxon>Kickxellaceae</taxon>
        <taxon>Coemansia</taxon>
    </lineage>
</organism>
<dbReference type="Proteomes" id="UP001139981">
    <property type="component" value="Unassembled WGS sequence"/>
</dbReference>
<gene>
    <name evidence="1" type="primary">MYO2_4</name>
    <name evidence="1" type="ORF">IWW38_005860</name>
</gene>
<sequence length="111" mass="12540">ADGDDVGAADVAPTLAQHQLCLRILELCLADRGQYQVGLTKVFFRAGQWAIMEKKRSSLFESSAVSIQRLWRGVVVRQSMARVVRAVVVLQRWFRACCDKRLVASLRRKHA</sequence>
<feature type="non-terminal residue" evidence="1">
    <location>
        <position position="1"/>
    </location>
</feature>
<proteinExistence type="predicted"/>